<dbReference type="InterPro" id="IPR039426">
    <property type="entry name" value="TonB-dep_rcpt-like"/>
</dbReference>
<gene>
    <name evidence="14" type="ORF">NJD11_10175</name>
</gene>
<evidence type="ECO:0000256" key="12">
    <source>
        <dbReference type="SAM" id="SignalP"/>
    </source>
</evidence>
<dbReference type="InterPro" id="IPR037066">
    <property type="entry name" value="Plug_dom_sf"/>
</dbReference>
<evidence type="ECO:0000256" key="1">
    <source>
        <dbReference type="ARBA" id="ARBA00004571"/>
    </source>
</evidence>
<dbReference type="PANTHER" id="PTHR47234">
    <property type="match status" value="1"/>
</dbReference>
<dbReference type="PANTHER" id="PTHR47234:SF2">
    <property type="entry name" value="TONB-DEPENDENT RECEPTOR"/>
    <property type="match status" value="1"/>
</dbReference>
<dbReference type="RefSeq" id="WP_084375299.1">
    <property type="nucleotide sequence ID" value="NZ_JAMYEC010000005.1"/>
</dbReference>
<evidence type="ECO:0000256" key="3">
    <source>
        <dbReference type="ARBA" id="ARBA00022452"/>
    </source>
</evidence>
<dbReference type="Gene3D" id="2.40.170.20">
    <property type="entry name" value="TonB-dependent receptor, beta-barrel domain"/>
    <property type="match status" value="1"/>
</dbReference>
<dbReference type="Pfam" id="PF07660">
    <property type="entry name" value="STN"/>
    <property type="match status" value="1"/>
</dbReference>
<keyword evidence="9 10" id="KW-0998">Cell outer membrane</keyword>
<evidence type="ECO:0000256" key="4">
    <source>
        <dbReference type="ARBA" id="ARBA00022496"/>
    </source>
</evidence>
<keyword evidence="14" id="KW-0675">Receptor</keyword>
<evidence type="ECO:0000256" key="10">
    <source>
        <dbReference type="PROSITE-ProRule" id="PRU01360"/>
    </source>
</evidence>
<dbReference type="Proteomes" id="UP001272940">
    <property type="component" value="Unassembled WGS sequence"/>
</dbReference>
<dbReference type="Pfam" id="PF07715">
    <property type="entry name" value="Plug"/>
    <property type="match status" value="1"/>
</dbReference>
<keyword evidence="2 10" id="KW-0813">Transport</keyword>
<organism evidence="14 15">
    <name type="scientific">Brevundimonas vesicularis</name>
    <name type="common">Pseudomonas vesicularis</name>
    <dbReference type="NCBI Taxonomy" id="41276"/>
    <lineage>
        <taxon>Bacteria</taxon>
        <taxon>Pseudomonadati</taxon>
        <taxon>Pseudomonadota</taxon>
        <taxon>Alphaproteobacteria</taxon>
        <taxon>Caulobacterales</taxon>
        <taxon>Caulobacteraceae</taxon>
        <taxon>Brevundimonas</taxon>
    </lineage>
</organism>
<evidence type="ECO:0000256" key="11">
    <source>
        <dbReference type="RuleBase" id="RU003357"/>
    </source>
</evidence>
<reference evidence="14 15" key="1">
    <citation type="journal article" date="2023" name="FEMS Microbes">
        <title>Whole genomes of deep-sea sponge-associated bacteria exhibit high novel natural product potential.</title>
        <authorList>
            <person name="Hesketh-Best P.J."/>
            <person name="January G.G."/>
            <person name="Koch M.J."/>
            <person name="Warburton P.J."/>
            <person name="Howell K.L."/>
            <person name="Upton M."/>
        </authorList>
    </citation>
    <scope>NUCLEOTIDE SEQUENCE [LARGE SCALE GENOMIC DNA]</scope>
    <source>
        <strain evidence="14 15">PC206-O</strain>
    </source>
</reference>
<comment type="subcellular location">
    <subcellularLocation>
        <location evidence="1 10">Cell outer membrane</location>
        <topology evidence="1 10">Multi-pass membrane protein</topology>
    </subcellularLocation>
</comment>
<dbReference type="SUPFAM" id="SSF56935">
    <property type="entry name" value="Porins"/>
    <property type="match status" value="1"/>
</dbReference>
<dbReference type="CDD" id="cd01347">
    <property type="entry name" value="ligand_gated_channel"/>
    <property type="match status" value="1"/>
</dbReference>
<feature type="chain" id="PRO_5046354245" evidence="12">
    <location>
        <begin position="24"/>
        <end position="983"/>
    </location>
</feature>
<dbReference type="PROSITE" id="PS52016">
    <property type="entry name" value="TONB_DEPENDENT_REC_3"/>
    <property type="match status" value="1"/>
</dbReference>
<evidence type="ECO:0000313" key="15">
    <source>
        <dbReference type="Proteomes" id="UP001272940"/>
    </source>
</evidence>
<dbReference type="Pfam" id="PF00593">
    <property type="entry name" value="TonB_dep_Rec_b-barrel"/>
    <property type="match status" value="1"/>
</dbReference>
<dbReference type="SMART" id="SM00965">
    <property type="entry name" value="STN"/>
    <property type="match status" value="1"/>
</dbReference>
<protein>
    <submittedName>
        <fullName evidence="14">TonB-dependent receptor</fullName>
    </submittedName>
</protein>
<keyword evidence="4" id="KW-0406">Ion transport</keyword>
<evidence type="ECO:0000313" key="14">
    <source>
        <dbReference type="EMBL" id="MDX2335301.1"/>
    </source>
</evidence>
<evidence type="ECO:0000256" key="9">
    <source>
        <dbReference type="ARBA" id="ARBA00023237"/>
    </source>
</evidence>
<dbReference type="InterPro" id="IPR011662">
    <property type="entry name" value="Secretin/TonB_short_N"/>
</dbReference>
<evidence type="ECO:0000256" key="5">
    <source>
        <dbReference type="ARBA" id="ARBA00022692"/>
    </source>
</evidence>
<dbReference type="Gene3D" id="3.55.50.30">
    <property type="match status" value="1"/>
</dbReference>
<dbReference type="Gene3D" id="2.170.130.10">
    <property type="entry name" value="TonB-dependent receptor, plug domain"/>
    <property type="match status" value="1"/>
</dbReference>
<evidence type="ECO:0000256" key="8">
    <source>
        <dbReference type="ARBA" id="ARBA00023136"/>
    </source>
</evidence>
<evidence type="ECO:0000256" key="6">
    <source>
        <dbReference type="ARBA" id="ARBA00023004"/>
    </source>
</evidence>
<keyword evidence="5 10" id="KW-0812">Transmembrane</keyword>
<accession>A0ABU4KQK3</accession>
<evidence type="ECO:0000256" key="7">
    <source>
        <dbReference type="ARBA" id="ARBA00023077"/>
    </source>
</evidence>
<keyword evidence="8 10" id="KW-0472">Membrane</keyword>
<feature type="domain" description="Secretin/TonB short N-terminal" evidence="13">
    <location>
        <begin position="52"/>
        <end position="103"/>
    </location>
</feature>
<evidence type="ECO:0000259" key="13">
    <source>
        <dbReference type="SMART" id="SM00965"/>
    </source>
</evidence>
<comment type="similarity">
    <text evidence="10 11">Belongs to the TonB-dependent receptor family.</text>
</comment>
<name>A0ABU4KQK3_BREVE</name>
<dbReference type="EMBL" id="JAMYEC010000005">
    <property type="protein sequence ID" value="MDX2335301.1"/>
    <property type="molecule type" value="Genomic_DNA"/>
</dbReference>
<sequence length="983" mass="104421">MGHRFTSTALAALMLGVATPVIAQSTEAVRTFSIGAGPLERSLPVFAQQSGLQILYPSALVTGRQARALTGEYTPEAALAELLRGTGLAYRQSRPTVFVLVDPSARAEAEPQATQLEEIVVTGTYLRGADSPSPVTVITQDDIARQGRATVAETLAALPQNFTGAAYEGSAGTGADRTSRNSAYATGVNLRGLGADATLVLVNGRRIAGTGSAGDFSDISNLPSSAIARADVLLDGASALYGADAVGGVVNIILKSRFDGAETRLRVGGTSDGGAEETLLSHSGGFNWSNGGLLAAYEFHDRGELRAADRRATANADLRPLGGSDWRFTYAAPGNLMAFDPVSGSYEPVYAIPRNQNGVGLPPGDFRPGEVNLTNQMEGLWSLPHQRRHSLFVAGRQDLPGGFSLDGDLRYTDRTYIQESVADIGILFVTPDNPFFVPVAGEPYQEIAYSFINDLGPGRDEGFSRSVGGAVGVTGELAGWNLAAYLSGGRETTGLMASNRVQTTRLDEALGSTPNNPGTTFNPAVDGYFNPYGDPAAHSPALLAFIGSGYLRSENISTVGSFNLKADGVLFALPGGDLRMAVGVDYRQERFETSGENFISGAALRIAAPTAFERDVSAAFVELRAPLVGPDNARPGLERLELSLAGRVEDHEGIGQTSNPKVGVLYNPTPDLLLRASYGTSFRAPSLRELNSAYRLGPVFLDRAGANVISIVQYGGNPNLIPETAESWTADFVWTPAAAEGLRIEGGWFRTTFEDRIATPVAENLINALNDPTLAPFIRYVSPGSNADDRAYVQSLLGHPGNFNPNVFPATAYGAVIDNRYVNASAVEVEGLDLSTRYRFTLGSDDISLDASVTHLLTNDRTVTAASPTEDLLGAPNFPARWRGRFGAQWQRGPLTLGSALNHVSGGRDRVNGRGIDDWITLDGQVRYDFGSGWGEGLSLTLNVLNLTNEEPPFYDAPAGIGYDAANTNVLGRQISLQLVKRW</sequence>
<evidence type="ECO:0000256" key="2">
    <source>
        <dbReference type="ARBA" id="ARBA00022448"/>
    </source>
</evidence>
<comment type="caution">
    <text evidence="14">The sequence shown here is derived from an EMBL/GenBank/DDBJ whole genome shotgun (WGS) entry which is preliminary data.</text>
</comment>
<keyword evidence="3 10" id="KW-1134">Transmembrane beta strand</keyword>
<dbReference type="InterPro" id="IPR000531">
    <property type="entry name" value="Beta-barrel_TonB"/>
</dbReference>
<feature type="signal peptide" evidence="12">
    <location>
        <begin position="1"/>
        <end position="23"/>
    </location>
</feature>
<dbReference type="InterPro" id="IPR036942">
    <property type="entry name" value="Beta-barrel_TonB_sf"/>
</dbReference>
<dbReference type="InterPro" id="IPR012910">
    <property type="entry name" value="Plug_dom"/>
</dbReference>
<keyword evidence="6" id="KW-0408">Iron</keyword>
<proteinExistence type="inferred from homology"/>
<keyword evidence="12" id="KW-0732">Signal</keyword>
<keyword evidence="4" id="KW-0410">Iron transport</keyword>
<keyword evidence="7 11" id="KW-0798">TonB box</keyword>
<keyword evidence="15" id="KW-1185">Reference proteome</keyword>